<comment type="caution">
    <text evidence="1">The sequence shown here is derived from an EMBL/GenBank/DDBJ whole genome shotgun (WGS) entry which is preliminary data.</text>
</comment>
<dbReference type="InterPro" id="IPR015928">
    <property type="entry name" value="Aconitase/3IPM_dehydase_swvl"/>
</dbReference>
<accession>A0A9D2S598</accession>
<dbReference type="InterPro" id="IPR050926">
    <property type="entry name" value="Aconitase/IPM_isomerase"/>
</dbReference>
<feature type="non-terminal residue" evidence="1">
    <location>
        <position position="1"/>
    </location>
</feature>
<sequence length="266" mass="28892">AADELPDVPADRPEENWNYDDGAYKARVYYGVGKPQPETELVFGPNIADWPEQIPLPENLLLTAAAAIYDPVTTTDELIPSGETSSYRSNPLRLSEFALSRKDPQYVPRAKAVLSLEKLRRENPAAPEVAQALGGRDGRTTGLGSFLMALKPGDGSAREQAASCQRVLGGCANVCAEFATKRYRSNVVNWGMLPFIAPDVKDWNIQPGDQLYLPGIRALLEGEGEALSATLIQGGKETAVTLTLPGLTREERDIILAGCLINYYAK</sequence>
<reference evidence="1" key="1">
    <citation type="journal article" date="2021" name="PeerJ">
        <title>Extensive microbial diversity within the chicken gut microbiome revealed by metagenomics and culture.</title>
        <authorList>
            <person name="Gilroy R."/>
            <person name="Ravi A."/>
            <person name="Getino M."/>
            <person name="Pursley I."/>
            <person name="Horton D.L."/>
            <person name="Alikhan N.F."/>
            <person name="Baker D."/>
            <person name="Gharbi K."/>
            <person name="Hall N."/>
            <person name="Watson M."/>
            <person name="Adriaenssens E.M."/>
            <person name="Foster-Nyarko E."/>
            <person name="Jarju S."/>
            <person name="Secka A."/>
            <person name="Antonio M."/>
            <person name="Oren A."/>
            <person name="Chaudhuri R.R."/>
            <person name="La Ragione R."/>
            <person name="Hildebrand F."/>
            <person name="Pallen M.J."/>
        </authorList>
    </citation>
    <scope>NUCLEOTIDE SEQUENCE</scope>
    <source>
        <strain evidence="1">CHK189-11263</strain>
    </source>
</reference>
<dbReference type="GO" id="GO:0005829">
    <property type="term" value="C:cytosol"/>
    <property type="evidence" value="ECO:0007669"/>
    <property type="project" value="TreeGrafter"/>
</dbReference>
<organism evidence="1 2">
    <name type="scientific">Candidatus Flavonifractor intestinipullorum</name>
    <dbReference type="NCBI Taxonomy" id="2838587"/>
    <lineage>
        <taxon>Bacteria</taxon>
        <taxon>Bacillati</taxon>
        <taxon>Bacillota</taxon>
        <taxon>Clostridia</taxon>
        <taxon>Eubacteriales</taxon>
        <taxon>Oscillospiraceae</taxon>
        <taxon>Flavonifractor</taxon>
    </lineage>
</organism>
<dbReference type="EMBL" id="DWYC01000035">
    <property type="protein sequence ID" value="HJB56551.1"/>
    <property type="molecule type" value="Genomic_DNA"/>
</dbReference>
<dbReference type="SUPFAM" id="SSF52016">
    <property type="entry name" value="LeuD/IlvD-like"/>
    <property type="match status" value="1"/>
</dbReference>
<proteinExistence type="predicted"/>
<evidence type="ECO:0000313" key="2">
    <source>
        <dbReference type="Proteomes" id="UP000824208"/>
    </source>
</evidence>
<dbReference type="GO" id="GO:0006099">
    <property type="term" value="P:tricarboxylic acid cycle"/>
    <property type="evidence" value="ECO:0007669"/>
    <property type="project" value="TreeGrafter"/>
</dbReference>
<dbReference type="GO" id="GO:0003994">
    <property type="term" value="F:aconitate hydratase activity"/>
    <property type="evidence" value="ECO:0007669"/>
    <property type="project" value="TreeGrafter"/>
</dbReference>
<evidence type="ECO:0000313" key="1">
    <source>
        <dbReference type="EMBL" id="HJB56551.1"/>
    </source>
</evidence>
<dbReference type="AlphaFoldDB" id="A0A9D2S598"/>
<protein>
    <submittedName>
        <fullName evidence="1">Hydratase</fullName>
    </submittedName>
</protein>
<dbReference type="Gene3D" id="3.20.19.10">
    <property type="entry name" value="Aconitase, domain 4"/>
    <property type="match status" value="1"/>
</dbReference>
<dbReference type="Proteomes" id="UP000824208">
    <property type="component" value="Unassembled WGS sequence"/>
</dbReference>
<reference evidence="1" key="2">
    <citation type="submission" date="2021-04" db="EMBL/GenBank/DDBJ databases">
        <authorList>
            <person name="Gilroy R."/>
        </authorList>
    </citation>
    <scope>NUCLEOTIDE SEQUENCE</scope>
    <source>
        <strain evidence="1">CHK189-11263</strain>
    </source>
</reference>
<dbReference type="PANTHER" id="PTHR43160">
    <property type="entry name" value="ACONITATE HYDRATASE B"/>
    <property type="match status" value="1"/>
</dbReference>
<gene>
    <name evidence="1" type="ORF">H9714_03270</name>
</gene>
<dbReference type="GO" id="GO:0051539">
    <property type="term" value="F:4 iron, 4 sulfur cluster binding"/>
    <property type="evidence" value="ECO:0007669"/>
    <property type="project" value="TreeGrafter"/>
</dbReference>
<name>A0A9D2S598_9FIRM</name>
<dbReference type="PANTHER" id="PTHR43160:SF3">
    <property type="entry name" value="ACONITATE HYDRATASE, MITOCHONDRIAL"/>
    <property type="match status" value="1"/>
</dbReference>